<evidence type="ECO:0000256" key="3">
    <source>
        <dbReference type="ARBA" id="ARBA00022801"/>
    </source>
</evidence>
<dbReference type="EMBL" id="CAJSLV010000079">
    <property type="protein sequence ID" value="CAG6396862.1"/>
    <property type="molecule type" value="Genomic_DNA"/>
</dbReference>
<dbReference type="SUPFAM" id="SSF50370">
    <property type="entry name" value="Ricin B-like lectins"/>
    <property type="match status" value="1"/>
</dbReference>
<dbReference type="Pfam" id="PF02055">
    <property type="entry name" value="Glyco_hydro_30"/>
    <property type="match status" value="1"/>
</dbReference>
<feature type="signal peptide" evidence="5">
    <location>
        <begin position="1"/>
        <end position="44"/>
    </location>
</feature>
<evidence type="ECO:0000256" key="5">
    <source>
        <dbReference type="SAM" id="SignalP"/>
    </source>
</evidence>
<dbReference type="PRINTS" id="PR00843">
    <property type="entry name" value="GLHYDRLASE30"/>
</dbReference>
<organism evidence="7 8">
    <name type="scientific">Actinacidiphila cocklensis</name>
    <dbReference type="NCBI Taxonomy" id="887465"/>
    <lineage>
        <taxon>Bacteria</taxon>
        <taxon>Bacillati</taxon>
        <taxon>Actinomycetota</taxon>
        <taxon>Actinomycetes</taxon>
        <taxon>Kitasatosporales</taxon>
        <taxon>Streptomycetaceae</taxon>
        <taxon>Actinacidiphila</taxon>
    </lineage>
</organism>
<dbReference type="InterPro" id="IPR017853">
    <property type="entry name" value="GH"/>
</dbReference>
<dbReference type="GO" id="GO:0004348">
    <property type="term" value="F:glucosylceramidase activity"/>
    <property type="evidence" value="ECO:0007669"/>
    <property type="project" value="InterPro"/>
</dbReference>
<dbReference type="Pfam" id="PF17189">
    <property type="entry name" value="Glyco_hydro_30C"/>
    <property type="match status" value="1"/>
</dbReference>
<dbReference type="InterPro" id="IPR000772">
    <property type="entry name" value="Ricin_B_lectin"/>
</dbReference>
<dbReference type="Gene3D" id="3.20.20.80">
    <property type="entry name" value="Glycosidases"/>
    <property type="match status" value="1"/>
</dbReference>
<dbReference type="SUPFAM" id="SSF51445">
    <property type="entry name" value="(Trans)glycosidases"/>
    <property type="match status" value="1"/>
</dbReference>
<feature type="chain" id="PRO_5040980281" evidence="5">
    <location>
        <begin position="45"/>
        <end position="638"/>
    </location>
</feature>
<dbReference type="RefSeq" id="WP_422665310.1">
    <property type="nucleotide sequence ID" value="NZ_CAJSLV010000079.1"/>
</dbReference>
<comment type="caution">
    <text evidence="7">The sequence shown here is derived from an EMBL/GenBank/DDBJ whole genome shotgun (WGS) entry which is preliminary data.</text>
</comment>
<reference evidence="7" key="1">
    <citation type="submission" date="2021-05" db="EMBL/GenBank/DDBJ databases">
        <authorList>
            <person name="Arsene-Ploetze F."/>
        </authorList>
    </citation>
    <scope>NUCLEOTIDE SEQUENCE</scope>
    <source>
        <strain evidence="7">DSM 42138</strain>
    </source>
</reference>
<proteinExistence type="inferred from homology"/>
<sequence>MSAATRPHTGRSSGSRLRRVIVGTLTAAAAAVTPMLAVPTTAHAAGESVQVYLTTTSDAGGRNVVKGLEQQAPLAFGSGTGGSGQNVTVDEGTTYQQFTGGGASFTDTAAWLMNSSGALSASTRNTVMQKLFDPVNGIGLGFLRNPMGASDLARGNYTYDDMPAGQTDASLAHFSIAHDLADVVPLTKQARQLNPSVKVMATPWTPPPWMKDNDAYSQGWLESQYYAAYAQYFVKYLQAYQAQGVPVDYVTVQNEPTCCSGYPSAQWNGSGLAYFTKTNLLPALHAAGLSTKVLALDWNWDTYDSYAAPTVTDAAVRDDPNFGGIAWHGYGGSVGEQTTIHNQYPSLPAFDTEHSGGTWIANQQKEDMENLIDYTRNWGQSWVKWSLAVDQNMGPHNGGCGTCTGLITVHNGDSRSGQVDYTIEYYTMGQLTKFVKPGATRIASTDNSTVRNVAWRNPDGSKALIAYNESSSAQTLRVNWGNENFSYSLPGGASATFTWAGTPGTGGNTGGHTGTITGYGGKCVDVAGGSSTNGAAVQLYDCNGSTAQSWTATGSTLQALGKCMDVAAAGTANGTQVQLYDCNGTGSQVWTRGAGNTLVNPQSGRCLDATGPSSANGTRLQIWDCTGAANQQWNAPAA</sequence>
<evidence type="ECO:0000256" key="1">
    <source>
        <dbReference type="ARBA" id="ARBA00005382"/>
    </source>
</evidence>
<dbReference type="SUPFAM" id="SSF51011">
    <property type="entry name" value="Glycosyl hydrolase domain"/>
    <property type="match status" value="1"/>
</dbReference>
<dbReference type="InterPro" id="IPR013780">
    <property type="entry name" value="Glyco_hydro_b"/>
</dbReference>
<dbReference type="InterPro" id="IPR033452">
    <property type="entry name" value="GH30_C"/>
</dbReference>
<evidence type="ECO:0000313" key="8">
    <source>
        <dbReference type="Proteomes" id="UP001152519"/>
    </source>
</evidence>
<keyword evidence="3 4" id="KW-0378">Hydrolase</keyword>
<dbReference type="Pfam" id="PF00652">
    <property type="entry name" value="Ricin_B_lectin"/>
    <property type="match status" value="1"/>
</dbReference>
<dbReference type="InterPro" id="IPR033453">
    <property type="entry name" value="Glyco_hydro_30_TIM-barrel"/>
</dbReference>
<dbReference type="CDD" id="cd23451">
    <property type="entry name" value="beta-trefoil_Ricin_laminarinase"/>
    <property type="match status" value="1"/>
</dbReference>
<name>A0A9W4GVM1_9ACTN</name>
<dbReference type="GO" id="GO:0016020">
    <property type="term" value="C:membrane"/>
    <property type="evidence" value="ECO:0007669"/>
    <property type="project" value="GOC"/>
</dbReference>
<evidence type="ECO:0000313" key="7">
    <source>
        <dbReference type="EMBL" id="CAG6396862.1"/>
    </source>
</evidence>
<dbReference type="Gene3D" id="2.80.10.50">
    <property type="match status" value="1"/>
</dbReference>
<protein>
    <submittedName>
        <fullName evidence="7">Glucosylceramidase</fullName>
    </submittedName>
</protein>
<keyword evidence="2 5" id="KW-0732">Signal</keyword>
<gene>
    <name evidence="7" type="ORF">SCOCK_480032</name>
</gene>
<keyword evidence="8" id="KW-1185">Reference proteome</keyword>
<dbReference type="PROSITE" id="PS50231">
    <property type="entry name" value="RICIN_B_LECTIN"/>
    <property type="match status" value="1"/>
</dbReference>
<dbReference type="PANTHER" id="PTHR11069:SF23">
    <property type="entry name" value="LYSOSOMAL ACID GLUCOSYLCERAMIDASE"/>
    <property type="match status" value="1"/>
</dbReference>
<keyword evidence="4" id="KW-0326">Glycosidase</keyword>
<evidence type="ECO:0000259" key="6">
    <source>
        <dbReference type="SMART" id="SM00458"/>
    </source>
</evidence>
<dbReference type="Gene3D" id="2.60.40.1180">
    <property type="entry name" value="Golgi alpha-mannosidase II"/>
    <property type="match status" value="1"/>
</dbReference>
<feature type="domain" description="Ricin B lectin" evidence="6">
    <location>
        <begin position="511"/>
        <end position="636"/>
    </location>
</feature>
<comment type="similarity">
    <text evidence="1 4">Belongs to the glycosyl hydrolase 30 family.</text>
</comment>
<dbReference type="PANTHER" id="PTHR11069">
    <property type="entry name" value="GLUCOSYLCERAMIDASE"/>
    <property type="match status" value="1"/>
</dbReference>
<evidence type="ECO:0000256" key="4">
    <source>
        <dbReference type="RuleBase" id="RU361188"/>
    </source>
</evidence>
<accession>A0A9W4GVM1</accession>
<dbReference type="InterPro" id="IPR001139">
    <property type="entry name" value="Glyco_hydro_30"/>
</dbReference>
<dbReference type="Proteomes" id="UP001152519">
    <property type="component" value="Unassembled WGS sequence"/>
</dbReference>
<evidence type="ECO:0000256" key="2">
    <source>
        <dbReference type="ARBA" id="ARBA00022729"/>
    </source>
</evidence>
<dbReference type="InterPro" id="IPR035992">
    <property type="entry name" value="Ricin_B-like_lectins"/>
</dbReference>
<dbReference type="GO" id="GO:0006680">
    <property type="term" value="P:glucosylceramide catabolic process"/>
    <property type="evidence" value="ECO:0007669"/>
    <property type="project" value="TreeGrafter"/>
</dbReference>
<dbReference type="SMART" id="SM00458">
    <property type="entry name" value="RICIN"/>
    <property type="match status" value="1"/>
</dbReference>
<dbReference type="AlphaFoldDB" id="A0A9W4GVM1"/>